<dbReference type="PROSITE" id="PS51257">
    <property type="entry name" value="PROKAR_LIPOPROTEIN"/>
    <property type="match status" value="1"/>
</dbReference>
<name>A0ABP3MCL6_9BURK</name>
<evidence type="ECO:0000256" key="1">
    <source>
        <dbReference type="SAM" id="SignalP"/>
    </source>
</evidence>
<reference evidence="3" key="1">
    <citation type="journal article" date="2019" name="Int. J. Syst. Evol. Microbiol.">
        <title>The Global Catalogue of Microorganisms (GCM) 10K type strain sequencing project: providing services to taxonomists for standard genome sequencing and annotation.</title>
        <authorList>
            <consortium name="The Broad Institute Genomics Platform"/>
            <consortium name="The Broad Institute Genome Sequencing Center for Infectious Disease"/>
            <person name="Wu L."/>
            <person name="Ma J."/>
        </authorList>
    </citation>
    <scope>NUCLEOTIDE SEQUENCE [LARGE SCALE GENOMIC DNA]</scope>
    <source>
        <strain evidence="3">JCM 14330</strain>
    </source>
</reference>
<evidence type="ECO:0000313" key="3">
    <source>
        <dbReference type="Proteomes" id="UP001501706"/>
    </source>
</evidence>
<proteinExistence type="predicted"/>
<dbReference type="EMBL" id="BAAAEN010000015">
    <property type="protein sequence ID" value="GAA0516320.1"/>
    <property type="molecule type" value="Genomic_DNA"/>
</dbReference>
<keyword evidence="3" id="KW-1185">Reference proteome</keyword>
<comment type="caution">
    <text evidence="2">The sequence shown here is derived from an EMBL/GenBank/DDBJ whole genome shotgun (WGS) entry which is preliminary data.</text>
</comment>
<feature type="chain" id="PRO_5045944767" description="Lipoprotein" evidence="1">
    <location>
        <begin position="26"/>
        <end position="266"/>
    </location>
</feature>
<dbReference type="Proteomes" id="UP001501706">
    <property type="component" value="Unassembled WGS sequence"/>
</dbReference>
<organism evidence="2 3">
    <name type="scientific">Pigmentiphaga daeguensis</name>
    <dbReference type="NCBI Taxonomy" id="414049"/>
    <lineage>
        <taxon>Bacteria</taxon>
        <taxon>Pseudomonadati</taxon>
        <taxon>Pseudomonadota</taxon>
        <taxon>Betaproteobacteria</taxon>
        <taxon>Burkholderiales</taxon>
        <taxon>Alcaligenaceae</taxon>
        <taxon>Pigmentiphaga</taxon>
    </lineage>
</organism>
<accession>A0ABP3MCL6</accession>
<sequence>MTARLSMHRRTVLALLCALSLTACNGYFGSSDDDSGGGGGGGGGNSDAQGIWTGNLTSDTLSLSMLVTPSNELWAMSWSEGFSQVRRMTRGTGSLNGKAFTGTGKTFGTGDTTVETANLTGTVTSASSFDGNLGQNVTFTSSFNSQYNDAFDLANYAGTWTGRDSTSSAVTITVQSNGDFSARSSISGRPDTCNINGALARASSGKNYATTTFSFGSATNCLSQHAGASMQGVAIRLTEKDKQPLLLIMATNSGQSAGWFAYARKQ</sequence>
<feature type="signal peptide" evidence="1">
    <location>
        <begin position="1"/>
        <end position="25"/>
    </location>
</feature>
<evidence type="ECO:0008006" key="4">
    <source>
        <dbReference type="Google" id="ProtNLM"/>
    </source>
</evidence>
<evidence type="ECO:0000313" key="2">
    <source>
        <dbReference type="EMBL" id="GAA0516320.1"/>
    </source>
</evidence>
<gene>
    <name evidence="2" type="ORF">GCM10009097_37240</name>
</gene>
<keyword evidence="1" id="KW-0732">Signal</keyword>
<protein>
    <recommendedName>
        <fullName evidence="4">Lipoprotein</fullName>
    </recommendedName>
</protein>